<keyword evidence="2" id="KW-1185">Reference proteome</keyword>
<gene>
    <name evidence="1" type="ORF">MUBE_14355</name>
</gene>
<proteinExistence type="predicted"/>
<name>A0A3E1HCD6_9MYCO</name>
<accession>A0A3E1HCD6</accession>
<protein>
    <recommendedName>
        <fullName evidence="3">VapC45 PIN like domain-containing protein</fullName>
    </recommendedName>
</protein>
<reference evidence="1 2" key="1">
    <citation type="submission" date="2018-07" db="EMBL/GenBank/DDBJ databases">
        <title>Whole genome sequence of Mycobacterium uberis.</title>
        <authorList>
            <person name="Benjak A."/>
        </authorList>
    </citation>
    <scope>NUCLEOTIDE SEQUENCE [LARGE SCALE GENOMIC DNA]</scope>
    <source>
        <strain evidence="1 2">Jura</strain>
    </source>
</reference>
<dbReference type="EMBL" id="QAYL01000037">
    <property type="protein sequence ID" value="RFD24066.1"/>
    <property type="molecule type" value="Genomic_DNA"/>
</dbReference>
<dbReference type="AlphaFoldDB" id="A0A3E1HCD6"/>
<sequence>MMPDWIPVVSERGWIVITVDKHIWTRLVGMQMAIDHHLEAVHLEISVGHVVVWQQLVCLAKCWEVIENQVTGSSVGSWWFSVRSS</sequence>
<comment type="caution">
    <text evidence="1">The sequence shown here is derived from an EMBL/GenBank/DDBJ whole genome shotgun (WGS) entry which is preliminary data.</text>
</comment>
<evidence type="ECO:0000313" key="1">
    <source>
        <dbReference type="EMBL" id="RFD24066.1"/>
    </source>
</evidence>
<dbReference type="Proteomes" id="UP000258522">
    <property type="component" value="Unassembled WGS sequence"/>
</dbReference>
<evidence type="ECO:0000313" key="2">
    <source>
        <dbReference type="Proteomes" id="UP000258522"/>
    </source>
</evidence>
<evidence type="ECO:0008006" key="3">
    <source>
        <dbReference type="Google" id="ProtNLM"/>
    </source>
</evidence>
<organism evidence="1 2">
    <name type="scientific">Mycobacterium uberis</name>
    <dbReference type="NCBI Taxonomy" id="2162698"/>
    <lineage>
        <taxon>Bacteria</taxon>
        <taxon>Bacillati</taxon>
        <taxon>Actinomycetota</taxon>
        <taxon>Actinomycetes</taxon>
        <taxon>Mycobacteriales</taxon>
        <taxon>Mycobacteriaceae</taxon>
        <taxon>Mycobacterium</taxon>
    </lineage>
</organism>